<accession>A0ABZ2FFL2</accession>
<protein>
    <submittedName>
        <fullName evidence="6">Mycofactocin biosynthesis peptidyl-dipeptidase MftE</fullName>
    </submittedName>
</protein>
<organism evidence="6 7">
    <name type="scientific">Janibacter terrae</name>
    <dbReference type="NCBI Taxonomy" id="103817"/>
    <lineage>
        <taxon>Bacteria</taxon>
        <taxon>Bacillati</taxon>
        <taxon>Actinomycetota</taxon>
        <taxon>Actinomycetes</taxon>
        <taxon>Micrococcales</taxon>
        <taxon>Intrasporangiaceae</taxon>
        <taxon>Janibacter</taxon>
    </lineage>
</organism>
<reference evidence="6 7" key="1">
    <citation type="submission" date="2022-09" db="EMBL/GenBank/DDBJ databases">
        <title>Complete genome sequence of Janibacter terrae strain COS04-44, PCL-degrading bacteria isolated from oil spilled coast.</title>
        <authorList>
            <person name="Park H."/>
            <person name="Kim J.Y."/>
            <person name="An S.H."/>
            <person name="Lee C.M."/>
            <person name="Weon H.-Y."/>
        </authorList>
    </citation>
    <scope>NUCLEOTIDE SEQUENCE [LARGE SCALE GENOMIC DNA]</scope>
    <source>
        <strain evidence="6 7">COS04-44</strain>
    </source>
</reference>
<dbReference type="Gene3D" id="3.40.50.10310">
    <property type="entry name" value="Creatininase"/>
    <property type="match status" value="1"/>
</dbReference>
<keyword evidence="7" id="KW-1185">Reference proteome</keyword>
<dbReference type="EMBL" id="CP104874">
    <property type="protein sequence ID" value="WWF06119.1"/>
    <property type="molecule type" value="Genomic_DNA"/>
</dbReference>
<dbReference type="SUPFAM" id="SSF102215">
    <property type="entry name" value="Creatininase"/>
    <property type="match status" value="1"/>
</dbReference>
<keyword evidence="2" id="KW-0479">Metal-binding</keyword>
<evidence type="ECO:0000256" key="3">
    <source>
        <dbReference type="ARBA" id="ARBA00022801"/>
    </source>
</evidence>
<name>A0ABZ2FFL2_9MICO</name>
<proteinExistence type="inferred from homology"/>
<evidence type="ECO:0000313" key="7">
    <source>
        <dbReference type="Proteomes" id="UP001381003"/>
    </source>
</evidence>
<dbReference type="Pfam" id="PF02633">
    <property type="entry name" value="Creatininase"/>
    <property type="match status" value="1"/>
</dbReference>
<dbReference type="PANTHER" id="PTHR35005:SF1">
    <property type="entry name" value="2-AMINO-5-FORMYLAMINO-6-RIBOSYLAMINOPYRIMIDIN-4(3H)-ONE 5'-MONOPHOSPHATE DEFORMYLASE"/>
    <property type="match status" value="1"/>
</dbReference>
<evidence type="ECO:0000256" key="5">
    <source>
        <dbReference type="ARBA" id="ARBA00024029"/>
    </source>
</evidence>
<dbReference type="PANTHER" id="PTHR35005">
    <property type="entry name" value="3-DEHYDRO-SCYLLO-INOSOSE HYDROLASE"/>
    <property type="match status" value="1"/>
</dbReference>
<sequence>MTLADACWPEVPEGGLVLVPIGSTEQHGPHLPLDVDTVVAVAVARGLAPALGGLVAPAVAFGASGEHQDFPGTVSIGTPALTTVLVELGRSLTTWAGRVVLVNGHGGNHEAVSASVRQLQAEGRDVAWVPCAPDPCCGAGLDAHAGRVETSVMLHLDPARVRLDLAEAGVTHPLAEVLPVLRAEGVREVAPNGVLGDPHGATSDEGARLLDQMVARALQRLGAGMRS</sequence>
<evidence type="ECO:0000256" key="4">
    <source>
        <dbReference type="ARBA" id="ARBA00022833"/>
    </source>
</evidence>
<dbReference type="Proteomes" id="UP001381003">
    <property type="component" value="Chromosome"/>
</dbReference>
<dbReference type="NCBIfam" id="TIGR03964">
    <property type="entry name" value="mycofact_creat"/>
    <property type="match status" value="1"/>
</dbReference>
<dbReference type="InterPro" id="IPR003785">
    <property type="entry name" value="Creatininase/forma_Hydrolase"/>
</dbReference>
<keyword evidence="4" id="KW-0862">Zinc</keyword>
<comment type="similarity">
    <text evidence="5">Belongs to the creatininase superfamily.</text>
</comment>
<comment type="cofactor">
    <cofactor evidence="1">
        <name>Zn(2+)</name>
        <dbReference type="ChEBI" id="CHEBI:29105"/>
    </cofactor>
</comment>
<dbReference type="InterPro" id="IPR023871">
    <property type="entry name" value="MftE"/>
</dbReference>
<evidence type="ECO:0000256" key="1">
    <source>
        <dbReference type="ARBA" id="ARBA00001947"/>
    </source>
</evidence>
<evidence type="ECO:0000313" key="6">
    <source>
        <dbReference type="EMBL" id="WWF06119.1"/>
    </source>
</evidence>
<gene>
    <name evidence="6" type="primary">mftE</name>
    <name evidence="6" type="ORF">N5P18_04410</name>
</gene>
<evidence type="ECO:0000256" key="2">
    <source>
        <dbReference type="ARBA" id="ARBA00022723"/>
    </source>
</evidence>
<dbReference type="InterPro" id="IPR024087">
    <property type="entry name" value="Creatininase-like_sf"/>
</dbReference>
<keyword evidence="3" id="KW-0378">Hydrolase</keyword>
<dbReference type="RefSeq" id="WP_338538809.1">
    <property type="nucleotide sequence ID" value="NZ_CP104874.1"/>
</dbReference>